<gene>
    <name evidence="1" type="ORF">EEDITHA_LOCUS11576</name>
</gene>
<keyword evidence="2" id="KW-1185">Reference proteome</keyword>
<reference evidence="1" key="1">
    <citation type="submission" date="2022-03" db="EMBL/GenBank/DDBJ databases">
        <authorList>
            <person name="Tunstrom K."/>
        </authorList>
    </citation>
    <scope>NUCLEOTIDE SEQUENCE</scope>
</reference>
<name>A0AAU9UBA7_EUPED</name>
<evidence type="ECO:0000313" key="1">
    <source>
        <dbReference type="EMBL" id="CAH2096207.1"/>
    </source>
</evidence>
<dbReference type="EMBL" id="CAKOGL010000016">
    <property type="protein sequence ID" value="CAH2096207.1"/>
    <property type="molecule type" value="Genomic_DNA"/>
</dbReference>
<evidence type="ECO:0000313" key="2">
    <source>
        <dbReference type="Proteomes" id="UP001153954"/>
    </source>
</evidence>
<organism evidence="1 2">
    <name type="scientific">Euphydryas editha</name>
    <name type="common">Edith's checkerspot</name>
    <dbReference type="NCBI Taxonomy" id="104508"/>
    <lineage>
        <taxon>Eukaryota</taxon>
        <taxon>Metazoa</taxon>
        <taxon>Ecdysozoa</taxon>
        <taxon>Arthropoda</taxon>
        <taxon>Hexapoda</taxon>
        <taxon>Insecta</taxon>
        <taxon>Pterygota</taxon>
        <taxon>Neoptera</taxon>
        <taxon>Endopterygota</taxon>
        <taxon>Lepidoptera</taxon>
        <taxon>Glossata</taxon>
        <taxon>Ditrysia</taxon>
        <taxon>Papilionoidea</taxon>
        <taxon>Nymphalidae</taxon>
        <taxon>Nymphalinae</taxon>
        <taxon>Euphydryas</taxon>
    </lineage>
</organism>
<accession>A0AAU9UBA7</accession>
<comment type="caution">
    <text evidence="1">The sequence shown here is derived from an EMBL/GenBank/DDBJ whole genome shotgun (WGS) entry which is preliminary data.</text>
</comment>
<dbReference type="AlphaFoldDB" id="A0AAU9UBA7"/>
<proteinExistence type="predicted"/>
<sequence>MLTSLERFLSTTKFDTLVQLIVSESVRYAHQNGREFSVETNEMKKFLGMNLVMRYHILPFFERLLVYGT</sequence>
<dbReference type="Proteomes" id="UP001153954">
    <property type="component" value="Unassembled WGS sequence"/>
</dbReference>
<protein>
    <submittedName>
        <fullName evidence="1">Uncharacterized protein</fullName>
    </submittedName>
</protein>